<dbReference type="InterPro" id="IPR020904">
    <property type="entry name" value="Sc_DH/Rdtase_CS"/>
</dbReference>
<evidence type="ECO:0000256" key="1">
    <source>
        <dbReference type="ARBA" id="ARBA00006484"/>
    </source>
</evidence>
<keyword evidence="2 3" id="KW-0560">Oxidoreductase</keyword>
<name>A0A150H8A0_9MICO</name>
<dbReference type="Proteomes" id="UP000243589">
    <property type="component" value="Unassembled WGS sequence"/>
</dbReference>
<reference evidence="3 4" key="1">
    <citation type="submission" date="2016-01" db="EMBL/GenBank/DDBJ databases">
        <title>Use of Whole Genome Sequencing to ascertain that Brevibacterium massiliense (Roux, Raoult 2009) is a later heterotypic synonym of Brevibacterium ravenspurgense (Mages 2008).</title>
        <authorList>
            <person name="Bernier A.-M."/>
            <person name="Burdz T."/>
            <person name="Huynh C."/>
            <person name="Pachecho A.L."/>
            <person name="Wiebe D."/>
            <person name="Bonner C."/>
            <person name="Bernard K."/>
        </authorList>
    </citation>
    <scope>NUCLEOTIDE SEQUENCE [LARGE SCALE GENOMIC DNA]</scope>
    <source>
        <strain evidence="3 4">CCUG56047</strain>
    </source>
</reference>
<sequence length="259" mass="27542">MGRDLREEAMTQLRAVVTGASSGIGASTVEKLTKLGWSVVALARREDRLKELAAKTGCEYLVCDVADDDSVARAAEQIIEEGPVHALVANAGLAIGNDWVENASPESWAQEYNINVLGILRSIRAFLPALQASGRGDILLMGSTAGLIQYEGGGGYVASKHGVHAIAGTLRLELAGRPVRVMEIAPGMVATPEFSLKRMGSQEAADTVYEGVENPLTEDDIADAVVWSLTRPHHVNVDLMVLRPIAQAAQHKVARNAGL</sequence>
<accession>A0A150H8A0</accession>
<proteinExistence type="inferred from homology"/>
<evidence type="ECO:0000313" key="4">
    <source>
        <dbReference type="Proteomes" id="UP000243589"/>
    </source>
</evidence>
<organism evidence="3 4">
    <name type="scientific">Brevibacterium ravenspurgense</name>
    <dbReference type="NCBI Taxonomy" id="479117"/>
    <lineage>
        <taxon>Bacteria</taxon>
        <taxon>Bacillati</taxon>
        <taxon>Actinomycetota</taxon>
        <taxon>Actinomycetes</taxon>
        <taxon>Micrococcales</taxon>
        <taxon>Brevibacteriaceae</taxon>
        <taxon>Brevibacterium</taxon>
    </lineage>
</organism>
<dbReference type="FunFam" id="3.40.50.720:FF:000047">
    <property type="entry name" value="NADP-dependent L-serine/L-allo-threonine dehydrogenase"/>
    <property type="match status" value="1"/>
</dbReference>
<dbReference type="PANTHER" id="PTHR42901">
    <property type="entry name" value="ALCOHOL DEHYDROGENASE"/>
    <property type="match status" value="1"/>
</dbReference>
<dbReference type="EC" id="1.1.1.276" evidence="3"/>
<dbReference type="Pfam" id="PF00106">
    <property type="entry name" value="adh_short"/>
    <property type="match status" value="1"/>
</dbReference>
<dbReference type="PANTHER" id="PTHR42901:SF1">
    <property type="entry name" value="ALCOHOL DEHYDROGENASE"/>
    <property type="match status" value="1"/>
</dbReference>
<dbReference type="PRINTS" id="PR00081">
    <property type="entry name" value="GDHRDH"/>
</dbReference>
<evidence type="ECO:0000256" key="2">
    <source>
        <dbReference type="ARBA" id="ARBA00023002"/>
    </source>
</evidence>
<dbReference type="PROSITE" id="PS00061">
    <property type="entry name" value="ADH_SHORT"/>
    <property type="match status" value="1"/>
</dbReference>
<dbReference type="EMBL" id="LQQC01000010">
    <property type="protein sequence ID" value="KXZ58327.1"/>
    <property type="molecule type" value="Genomic_DNA"/>
</dbReference>
<dbReference type="SUPFAM" id="SSF51735">
    <property type="entry name" value="NAD(P)-binding Rossmann-fold domains"/>
    <property type="match status" value="1"/>
</dbReference>
<comment type="similarity">
    <text evidence="1">Belongs to the short-chain dehydrogenases/reductases (SDR) family.</text>
</comment>
<protein>
    <submittedName>
        <fullName evidence="3">Serine 3-dehydrogenase</fullName>
        <ecNumber evidence="3">1.1.1.276</ecNumber>
    </submittedName>
</protein>
<keyword evidence="4" id="KW-1185">Reference proteome</keyword>
<dbReference type="GO" id="GO:0031132">
    <property type="term" value="F:serine 3-dehydrogenase activity"/>
    <property type="evidence" value="ECO:0007669"/>
    <property type="project" value="UniProtKB-EC"/>
</dbReference>
<dbReference type="AlphaFoldDB" id="A0A150H8A0"/>
<comment type="caution">
    <text evidence="3">The sequence shown here is derived from an EMBL/GenBank/DDBJ whole genome shotgun (WGS) entry which is preliminary data.</text>
</comment>
<dbReference type="InterPro" id="IPR002347">
    <property type="entry name" value="SDR_fam"/>
</dbReference>
<dbReference type="PATRIC" id="fig|479117.4.peg.1362"/>
<dbReference type="InterPro" id="IPR036291">
    <property type="entry name" value="NAD(P)-bd_dom_sf"/>
</dbReference>
<gene>
    <name evidence="3" type="primary">sdh</name>
    <name evidence="3" type="ORF">Bravens_01370</name>
</gene>
<dbReference type="Gene3D" id="3.40.50.720">
    <property type="entry name" value="NAD(P)-binding Rossmann-like Domain"/>
    <property type="match status" value="1"/>
</dbReference>
<evidence type="ECO:0000313" key="3">
    <source>
        <dbReference type="EMBL" id="KXZ58327.1"/>
    </source>
</evidence>